<proteinExistence type="predicted"/>
<dbReference type="AlphaFoldDB" id="A0A0A8ZBI6"/>
<name>A0A0A8ZBI6_ARUDO</name>
<protein>
    <submittedName>
        <fullName evidence="1">Uncharacterized protein</fullName>
    </submittedName>
</protein>
<accession>A0A0A8ZBI6</accession>
<dbReference type="EMBL" id="GBRH01261111">
    <property type="protein sequence ID" value="JAD36784.1"/>
    <property type="molecule type" value="Transcribed_RNA"/>
</dbReference>
<evidence type="ECO:0000313" key="1">
    <source>
        <dbReference type="EMBL" id="JAD36784.1"/>
    </source>
</evidence>
<reference evidence="1" key="2">
    <citation type="journal article" date="2015" name="Data Brief">
        <title>Shoot transcriptome of the giant reed, Arundo donax.</title>
        <authorList>
            <person name="Barrero R.A."/>
            <person name="Guerrero F.D."/>
            <person name="Moolhuijzen P."/>
            <person name="Goolsby J.A."/>
            <person name="Tidwell J."/>
            <person name="Bellgard S.E."/>
            <person name="Bellgard M.I."/>
        </authorList>
    </citation>
    <scope>NUCLEOTIDE SEQUENCE</scope>
    <source>
        <tissue evidence="1">Shoot tissue taken approximately 20 cm above the soil surface</tissue>
    </source>
</reference>
<sequence length="33" mass="3785">MTLSSFFMPYLTFPSVLTGNGVNIELKRLFYPT</sequence>
<organism evidence="1">
    <name type="scientific">Arundo donax</name>
    <name type="common">Giant reed</name>
    <name type="synonym">Donax arundinaceus</name>
    <dbReference type="NCBI Taxonomy" id="35708"/>
    <lineage>
        <taxon>Eukaryota</taxon>
        <taxon>Viridiplantae</taxon>
        <taxon>Streptophyta</taxon>
        <taxon>Embryophyta</taxon>
        <taxon>Tracheophyta</taxon>
        <taxon>Spermatophyta</taxon>
        <taxon>Magnoliopsida</taxon>
        <taxon>Liliopsida</taxon>
        <taxon>Poales</taxon>
        <taxon>Poaceae</taxon>
        <taxon>PACMAD clade</taxon>
        <taxon>Arundinoideae</taxon>
        <taxon>Arundineae</taxon>
        <taxon>Arundo</taxon>
    </lineage>
</organism>
<reference evidence="1" key="1">
    <citation type="submission" date="2014-09" db="EMBL/GenBank/DDBJ databases">
        <authorList>
            <person name="Magalhaes I.L.F."/>
            <person name="Oliveira U."/>
            <person name="Santos F.R."/>
            <person name="Vidigal T.H.D.A."/>
            <person name="Brescovit A.D."/>
            <person name="Santos A.J."/>
        </authorList>
    </citation>
    <scope>NUCLEOTIDE SEQUENCE</scope>
    <source>
        <tissue evidence="1">Shoot tissue taken approximately 20 cm above the soil surface</tissue>
    </source>
</reference>